<gene>
    <name evidence="2" type="ORF">B0T21DRAFT_353162</name>
</gene>
<reference evidence="2" key="1">
    <citation type="submission" date="2023-06" db="EMBL/GenBank/DDBJ databases">
        <title>Genome-scale phylogeny and comparative genomics of the fungal order Sordariales.</title>
        <authorList>
            <consortium name="Lawrence Berkeley National Laboratory"/>
            <person name="Hensen N."/>
            <person name="Bonometti L."/>
            <person name="Westerberg I."/>
            <person name="Brannstrom I.O."/>
            <person name="Guillou S."/>
            <person name="Cros-Aarteil S."/>
            <person name="Calhoun S."/>
            <person name="Haridas S."/>
            <person name="Kuo A."/>
            <person name="Mondo S."/>
            <person name="Pangilinan J."/>
            <person name="Riley R."/>
            <person name="Labutti K."/>
            <person name="Andreopoulos B."/>
            <person name="Lipzen A."/>
            <person name="Chen C."/>
            <person name="Yanf M."/>
            <person name="Daum C."/>
            <person name="Ng V."/>
            <person name="Clum A."/>
            <person name="Steindorff A."/>
            <person name="Ohm R."/>
            <person name="Martin F."/>
            <person name="Silar P."/>
            <person name="Natvig D."/>
            <person name="Lalanne C."/>
            <person name="Gautier V."/>
            <person name="Ament-Velasquez S.L."/>
            <person name="Kruys A."/>
            <person name="Hutchinson M.I."/>
            <person name="Powell A.J."/>
            <person name="Barry K."/>
            <person name="Miller A.N."/>
            <person name="Grigoriev I.V."/>
            <person name="Debuchy R."/>
            <person name="Gladieux P."/>
            <person name="Thoren M.H."/>
            <person name="Johannesson H."/>
        </authorList>
    </citation>
    <scope>NUCLEOTIDE SEQUENCE</scope>
    <source>
        <strain evidence="2">CBS 540.89</strain>
    </source>
</reference>
<keyword evidence="3" id="KW-1185">Reference proteome</keyword>
<evidence type="ECO:0000256" key="1">
    <source>
        <dbReference type="SAM" id="MobiDB-lite"/>
    </source>
</evidence>
<dbReference type="EMBL" id="JAUKTV010000021">
    <property type="protein sequence ID" value="KAK0704206.1"/>
    <property type="molecule type" value="Genomic_DNA"/>
</dbReference>
<proteinExistence type="predicted"/>
<protein>
    <submittedName>
        <fullName evidence="2">Uncharacterized protein</fullName>
    </submittedName>
</protein>
<name>A0AA39ZUY6_9PEZI</name>
<dbReference type="AlphaFoldDB" id="A0AA39ZUY6"/>
<feature type="compositionally biased region" description="Basic and acidic residues" evidence="1">
    <location>
        <begin position="10"/>
        <end position="19"/>
    </location>
</feature>
<comment type="caution">
    <text evidence="2">The sequence shown here is derived from an EMBL/GenBank/DDBJ whole genome shotgun (WGS) entry which is preliminary data.</text>
</comment>
<feature type="region of interest" description="Disordered" evidence="1">
    <location>
        <begin position="1"/>
        <end position="20"/>
    </location>
</feature>
<accession>A0AA39ZUY6</accession>
<evidence type="ECO:0000313" key="2">
    <source>
        <dbReference type="EMBL" id="KAK0704206.1"/>
    </source>
</evidence>
<organism evidence="2 3">
    <name type="scientific">Apiosordaria backusii</name>
    <dbReference type="NCBI Taxonomy" id="314023"/>
    <lineage>
        <taxon>Eukaryota</taxon>
        <taxon>Fungi</taxon>
        <taxon>Dikarya</taxon>
        <taxon>Ascomycota</taxon>
        <taxon>Pezizomycotina</taxon>
        <taxon>Sordariomycetes</taxon>
        <taxon>Sordariomycetidae</taxon>
        <taxon>Sordariales</taxon>
        <taxon>Lasiosphaeriaceae</taxon>
        <taxon>Apiosordaria</taxon>
    </lineage>
</organism>
<evidence type="ECO:0000313" key="3">
    <source>
        <dbReference type="Proteomes" id="UP001172159"/>
    </source>
</evidence>
<sequence>MPQRSSNHLPHVEKPESHHLSPYQPICPDISSGFPHCSLESKKLWRWRFQRRSAHGRTRFNYYFDTIPPAVAAVDNGDNGNVLSFDDELQERKAPMSSLRVRQVTSAGSYLRAEKAPAVPSGGCFDSLICPVSNLDPVQPVIDTEKEENVRAFTSSTTCSATAIKGNSDRCDRAPAPASQIPLKDRHRIASPSGLNHGKLEACRALTPSFHLIAVASMSAPQRLDAGQSSRWYQPGGVACLDLEGRLMAGRREGGKWDVVFRPLARSLDQQVGQDRETGEEETLGTDELVLLLELTLPGTGFPASAWWKLHSIGAVIY</sequence>
<dbReference type="Proteomes" id="UP001172159">
    <property type="component" value="Unassembled WGS sequence"/>
</dbReference>